<protein>
    <submittedName>
        <fullName evidence="1">Uncharacterized protein</fullName>
    </submittedName>
</protein>
<accession>A0ABP8CXP2</accession>
<dbReference type="EMBL" id="BAABCB010000019">
    <property type="protein sequence ID" value="GAA4244290.1"/>
    <property type="molecule type" value="Genomic_DNA"/>
</dbReference>
<comment type="caution">
    <text evidence="1">The sequence shown here is derived from an EMBL/GenBank/DDBJ whole genome shotgun (WGS) entry which is preliminary data.</text>
</comment>
<sequence length="74" mass="8323">MCFNLPLTSLGEHQKAPKQIAKPISKWLVAIPNIIGVVTAIPIKTAFEKLVLLKNSNNSLACFRIKVKMRFYIL</sequence>
<name>A0ABP8CXP2_9FLAO</name>
<organism evidence="1 2">
    <name type="scientific">Winogradskyella damuponensis</name>
    <dbReference type="NCBI Taxonomy" id="943939"/>
    <lineage>
        <taxon>Bacteria</taxon>
        <taxon>Pseudomonadati</taxon>
        <taxon>Bacteroidota</taxon>
        <taxon>Flavobacteriia</taxon>
        <taxon>Flavobacteriales</taxon>
        <taxon>Flavobacteriaceae</taxon>
        <taxon>Winogradskyella</taxon>
    </lineage>
</organism>
<gene>
    <name evidence="1" type="ORF">GCM10022292_22270</name>
</gene>
<evidence type="ECO:0000313" key="1">
    <source>
        <dbReference type="EMBL" id="GAA4244290.1"/>
    </source>
</evidence>
<dbReference type="Proteomes" id="UP001501682">
    <property type="component" value="Unassembled WGS sequence"/>
</dbReference>
<evidence type="ECO:0000313" key="2">
    <source>
        <dbReference type="Proteomes" id="UP001501682"/>
    </source>
</evidence>
<proteinExistence type="predicted"/>
<reference evidence="2" key="1">
    <citation type="journal article" date="2019" name="Int. J. Syst. Evol. Microbiol.">
        <title>The Global Catalogue of Microorganisms (GCM) 10K type strain sequencing project: providing services to taxonomists for standard genome sequencing and annotation.</title>
        <authorList>
            <consortium name="The Broad Institute Genomics Platform"/>
            <consortium name="The Broad Institute Genome Sequencing Center for Infectious Disease"/>
            <person name="Wu L."/>
            <person name="Ma J."/>
        </authorList>
    </citation>
    <scope>NUCLEOTIDE SEQUENCE [LARGE SCALE GENOMIC DNA]</scope>
    <source>
        <strain evidence="2">JCM 17633</strain>
    </source>
</reference>
<keyword evidence="2" id="KW-1185">Reference proteome</keyword>